<dbReference type="GO" id="GO:0016020">
    <property type="term" value="C:membrane"/>
    <property type="evidence" value="ECO:0007669"/>
    <property type="project" value="GOC"/>
</dbReference>
<feature type="binding site" evidence="3">
    <location>
        <position position="509"/>
    </location>
    <ligand>
        <name>Zn(2+)</name>
        <dbReference type="ChEBI" id="CHEBI:29105"/>
    </ligand>
</feature>
<comment type="catalytic activity">
    <reaction evidence="4">
        <text>an N-acylsphing-4-enine + H2O = sphing-4-enine + a fatty acid</text>
        <dbReference type="Rhea" id="RHEA:20856"/>
        <dbReference type="ChEBI" id="CHEBI:15377"/>
        <dbReference type="ChEBI" id="CHEBI:28868"/>
        <dbReference type="ChEBI" id="CHEBI:52639"/>
        <dbReference type="ChEBI" id="CHEBI:57756"/>
        <dbReference type="EC" id="3.5.1.23"/>
    </reaction>
</comment>
<dbReference type="GO" id="GO:0005576">
    <property type="term" value="C:extracellular region"/>
    <property type="evidence" value="ECO:0007669"/>
    <property type="project" value="TreeGrafter"/>
</dbReference>
<feature type="domain" description="Neutral/alkaline non-lysosomal ceramidase N-terminal" evidence="5">
    <location>
        <begin position="79"/>
        <end position="575"/>
    </location>
</feature>
<dbReference type="Pfam" id="PF17048">
    <property type="entry name" value="Ceramidse_alk_C"/>
    <property type="match status" value="1"/>
</dbReference>
<dbReference type="InterPro" id="IPR031329">
    <property type="entry name" value="NEUT/ALK_ceramidase_N"/>
</dbReference>
<feature type="binding site" evidence="3">
    <location>
        <position position="546"/>
    </location>
    <ligand>
        <name>Zn(2+)</name>
        <dbReference type="ChEBI" id="CHEBI:29105"/>
    </ligand>
</feature>
<dbReference type="InterPro" id="IPR031331">
    <property type="entry name" value="NEUT/ALK_ceramidase_C"/>
</dbReference>
<dbReference type="GO" id="GO:0042759">
    <property type="term" value="P:long-chain fatty acid biosynthetic process"/>
    <property type="evidence" value="ECO:0007669"/>
    <property type="project" value="TreeGrafter"/>
</dbReference>
<keyword evidence="3" id="KW-0479">Metal-binding</keyword>
<dbReference type="Gene3D" id="2.60.40.2300">
    <property type="entry name" value="Neutral/alkaline non-lysosomal ceramidase, C-terminal domain"/>
    <property type="match status" value="1"/>
</dbReference>
<dbReference type="Proteomes" id="UP000011682">
    <property type="component" value="Unassembled WGS sequence"/>
</dbReference>
<dbReference type="AlphaFoldDB" id="S9Q2X5"/>
<dbReference type="PANTHER" id="PTHR12670">
    <property type="entry name" value="CERAMIDASE"/>
    <property type="match status" value="1"/>
</dbReference>
<evidence type="ECO:0000313" key="8">
    <source>
        <dbReference type="Proteomes" id="UP000011682"/>
    </source>
</evidence>
<feature type="binding site" evidence="3">
    <location>
        <position position="280"/>
    </location>
    <ligand>
        <name>Zn(2+)</name>
        <dbReference type="ChEBI" id="CHEBI:29105"/>
    </ligand>
</feature>
<reference evidence="7" key="1">
    <citation type="submission" date="2013-05" db="EMBL/GenBank/DDBJ databases">
        <title>Genome assembly of Cystobacter fuscus DSM 2262.</title>
        <authorList>
            <person name="Sharma G."/>
            <person name="Khatri I."/>
            <person name="Kaur C."/>
            <person name="Mayilraj S."/>
            <person name="Subramanian S."/>
        </authorList>
    </citation>
    <scope>NUCLEOTIDE SEQUENCE [LARGE SCALE GENOMIC DNA]</scope>
    <source>
        <strain evidence="7">DSM 2262</strain>
    </source>
</reference>
<evidence type="ECO:0000256" key="1">
    <source>
        <dbReference type="ARBA" id="ARBA00009835"/>
    </source>
</evidence>
<evidence type="ECO:0000259" key="5">
    <source>
        <dbReference type="Pfam" id="PF04734"/>
    </source>
</evidence>
<keyword evidence="4" id="KW-0443">Lipid metabolism</keyword>
<evidence type="ECO:0000259" key="6">
    <source>
        <dbReference type="Pfam" id="PF17048"/>
    </source>
</evidence>
<name>S9Q2X5_CYSF2</name>
<sequence length="736" mass="79318">MTGTLPVSFLFKTDGRTFMRTIMIRIHRGLSLLLWGSILCAPGCLDSARDNGASPDETVQLRSEQGMSGVTAQSGGNVFLIGSGIYDITGPAGEITMMGFAVSEQKTAGIHMRLRSRAFVIGDGNKRVVFVSADLGQLFQSVKLKVSEKIAANVELAQYYNTKNVLLSATHTHSGPGGYSGYFLYDVTVNGFVKQNFDAIVDGIYQSILRAHHNVKPGRILVNEGTIEGVGGNRAVEAYNNNPAAERARYDGITDKTMTLLKLVGLDGEELGMVNWYAVHPDSIGPENKLISGDNKGWASYLFEKDKATDYLASKTFVAAFAQANAGDVTPNIGFGQAPPDLTFEKNKSLENATLKQYNKAKELYDGATRELTGSVDFRHEWVDMRTLYVASAGTTTCAAGMGASFSAGSPYDNPSPSPLFPNGTTVDSVQWSEGAGKAALFQLLGGVFSFAWPATGDAAYKQCHAEKPVLIPTGVAGLNINGPTMTPQIMPLQVLKIGNLAIVAVPTEVTTMAGRRLEDTVKTELASVGVDTAVIAGLSNSYASYLATREEYALQWYEGACTQFGPNELAAFQQEYVKLSKAIVSGATVPAGPTPEDVTGQTVDLTPKVVLDDKPLDKDFGSVITQPAASYARGSLVTVQYWGGHPNNNLQTQGSFLAVEKQVNDAWVAIAWDWDPETTYRWERSGISYSKITITWDTKNAAAGTYRIRHKGHWKSGWTGQISPYEGVSEPFTVL</sequence>
<dbReference type="RefSeq" id="WP_002627227.1">
    <property type="nucleotide sequence ID" value="NZ_ANAH02000071.1"/>
</dbReference>
<dbReference type="GO" id="GO:0017040">
    <property type="term" value="F:N-acylsphingosine amidohydrolase activity"/>
    <property type="evidence" value="ECO:0007669"/>
    <property type="project" value="UniProtKB-UniRule"/>
</dbReference>
<keyword evidence="2 4" id="KW-0378">Hydrolase</keyword>
<dbReference type="Pfam" id="PF04734">
    <property type="entry name" value="Ceramidase_alk"/>
    <property type="match status" value="1"/>
</dbReference>
<keyword evidence="3" id="KW-0862">Zinc</keyword>
<keyword evidence="4" id="KW-0746">Sphingolipid metabolism</keyword>
<keyword evidence="8" id="KW-1185">Reference proteome</keyword>
<dbReference type="EC" id="3.5.1.23" evidence="4"/>
<evidence type="ECO:0000256" key="2">
    <source>
        <dbReference type="ARBA" id="ARBA00022801"/>
    </source>
</evidence>
<dbReference type="GO" id="GO:0046514">
    <property type="term" value="P:ceramide catabolic process"/>
    <property type="evidence" value="ECO:0007669"/>
    <property type="project" value="InterPro"/>
</dbReference>
<feature type="binding site" evidence="3">
    <location>
        <position position="171"/>
    </location>
    <ligand>
        <name>Zn(2+)</name>
        <dbReference type="ChEBI" id="CHEBI:29105"/>
    </ligand>
</feature>
<accession>S9Q2X5</accession>
<protein>
    <recommendedName>
        <fullName evidence="4">Neutral ceramidase</fullName>
        <ecNumber evidence="4">3.5.1.23</ecNumber>
    </recommendedName>
</protein>
<dbReference type="GO" id="GO:0046512">
    <property type="term" value="P:sphingosine biosynthetic process"/>
    <property type="evidence" value="ECO:0007669"/>
    <property type="project" value="TreeGrafter"/>
</dbReference>
<dbReference type="GO" id="GO:0046872">
    <property type="term" value="F:metal ion binding"/>
    <property type="evidence" value="ECO:0007669"/>
    <property type="project" value="UniProtKB-KW"/>
</dbReference>
<dbReference type="EMBL" id="ANAH02000071">
    <property type="protein sequence ID" value="EPX55634.1"/>
    <property type="molecule type" value="Genomic_DNA"/>
</dbReference>
<feature type="domain" description="Neutral/alkaline non-lysosomal ceramidase C-terminal" evidence="6">
    <location>
        <begin position="578"/>
        <end position="735"/>
    </location>
</feature>
<comment type="caution">
    <text evidence="7">The sequence shown here is derived from an EMBL/GenBank/DDBJ whole genome shotgun (WGS) entry which is preliminary data.</text>
</comment>
<proteinExistence type="inferred from homology"/>
<organism evidence="7 8">
    <name type="scientific">Cystobacter fuscus (strain ATCC 25194 / DSM 2262 / NBRC 100088 / M29)</name>
    <dbReference type="NCBI Taxonomy" id="1242864"/>
    <lineage>
        <taxon>Bacteria</taxon>
        <taxon>Pseudomonadati</taxon>
        <taxon>Myxococcota</taxon>
        <taxon>Myxococcia</taxon>
        <taxon>Myxococcales</taxon>
        <taxon>Cystobacterineae</taxon>
        <taxon>Archangiaceae</taxon>
        <taxon>Cystobacter</taxon>
    </lineage>
</organism>
<gene>
    <name evidence="7" type="ORF">D187_009245</name>
</gene>
<dbReference type="PANTHER" id="PTHR12670:SF1">
    <property type="entry name" value="NEUTRAL CERAMIDASE"/>
    <property type="match status" value="1"/>
</dbReference>
<dbReference type="InterPro" id="IPR038445">
    <property type="entry name" value="NCDase_C_sf"/>
</dbReference>
<dbReference type="eggNOG" id="COG2133">
    <property type="taxonomic scope" value="Bacteria"/>
</dbReference>
<evidence type="ECO:0000256" key="4">
    <source>
        <dbReference type="RuleBase" id="RU366019"/>
    </source>
</evidence>
<evidence type="ECO:0000313" key="7">
    <source>
        <dbReference type="EMBL" id="EPX55634.1"/>
    </source>
</evidence>
<comment type="similarity">
    <text evidence="1 4">Belongs to the neutral ceramidase family.</text>
</comment>
<comment type="cofactor">
    <cofactor evidence="3">
        <name>Zn(2+)</name>
        <dbReference type="ChEBI" id="CHEBI:29105"/>
    </cofactor>
    <text evidence="3">Binds 1 zinc ion per subunit.</text>
</comment>
<dbReference type="InterPro" id="IPR006823">
    <property type="entry name" value="Ceramidase_alk"/>
</dbReference>
<evidence type="ECO:0000256" key="3">
    <source>
        <dbReference type="PIRSR" id="PIRSR606823-2"/>
    </source>
</evidence>